<dbReference type="RefSeq" id="WP_068585394.1">
    <property type="nucleotide sequence ID" value="NZ_FTNK01000004.1"/>
</dbReference>
<evidence type="ECO:0008006" key="3">
    <source>
        <dbReference type="Google" id="ProtNLM"/>
    </source>
</evidence>
<dbReference type="Proteomes" id="UP000186666">
    <property type="component" value="Unassembled WGS sequence"/>
</dbReference>
<protein>
    <recommendedName>
        <fullName evidence="3">DUF4259 domain-containing protein</fullName>
    </recommendedName>
</protein>
<organism evidence="1 2">
    <name type="scientific">Paenibacillus macquariensis</name>
    <dbReference type="NCBI Taxonomy" id="948756"/>
    <lineage>
        <taxon>Bacteria</taxon>
        <taxon>Bacillati</taxon>
        <taxon>Bacillota</taxon>
        <taxon>Bacilli</taxon>
        <taxon>Bacillales</taxon>
        <taxon>Paenibacillaceae</taxon>
        <taxon>Paenibacillus</taxon>
    </lineage>
</organism>
<dbReference type="EMBL" id="FTNK01000004">
    <property type="protein sequence ID" value="SIQ82992.1"/>
    <property type="molecule type" value="Genomic_DNA"/>
</dbReference>
<evidence type="ECO:0000313" key="1">
    <source>
        <dbReference type="EMBL" id="SIQ82992.1"/>
    </source>
</evidence>
<reference evidence="1 2" key="1">
    <citation type="submission" date="2017-01" db="EMBL/GenBank/DDBJ databases">
        <authorList>
            <person name="Varghese N."/>
            <person name="Submissions S."/>
        </authorList>
    </citation>
    <scope>NUCLEOTIDE SEQUENCE [LARGE SCALE GENOMIC DNA]</scope>
    <source>
        <strain evidence="1 2">ATCC 23464</strain>
    </source>
</reference>
<keyword evidence="2" id="KW-1185">Reference proteome</keyword>
<accession>A0ABY1JV74</accession>
<comment type="caution">
    <text evidence="1">The sequence shown here is derived from an EMBL/GenBank/DDBJ whole genome shotgun (WGS) entry which is preliminary data.</text>
</comment>
<sequence length="307" mass="34995">MGTWSAEVFGNDTSCEIKEYFYENYNRGSEITQIVSELQERFTYSLNHTDDRNNVLFALSYCLWETKSLESSLLEQVAQIIESGSDLTVCEQLGANEQFITKRKKYLHTLITKISIPKSIAKKRVKPPTQVESDYHNGSCLTFQYPSGLYGGIIIIDCAFYRNRGSMRIAFTDIEQQSEPDYNDFLASCLTNFSWEGVSGEANKYAAFEGNTARVTTYPLSYGHANERGSYFEYNDMFFTIVGELPKYTQCLLATVSMGVDYNLAYPEFAISMEKTLLHCKQNEGLYSEKVSEETITKLNNLLARNK</sequence>
<gene>
    <name evidence="1" type="ORF">SAMN05421578_104249</name>
</gene>
<name>A0ABY1JV74_9BACL</name>
<proteinExistence type="predicted"/>
<evidence type="ECO:0000313" key="2">
    <source>
        <dbReference type="Proteomes" id="UP000186666"/>
    </source>
</evidence>